<organism evidence="1">
    <name type="scientific">marine sediment metagenome</name>
    <dbReference type="NCBI Taxonomy" id="412755"/>
    <lineage>
        <taxon>unclassified sequences</taxon>
        <taxon>metagenomes</taxon>
        <taxon>ecological metagenomes</taxon>
    </lineage>
</organism>
<dbReference type="Gene3D" id="3.20.20.140">
    <property type="entry name" value="Metal-dependent hydrolases"/>
    <property type="match status" value="1"/>
</dbReference>
<evidence type="ECO:0000313" key="1">
    <source>
        <dbReference type="EMBL" id="GAI35088.1"/>
    </source>
</evidence>
<gene>
    <name evidence="1" type="ORF">S06H3_47566</name>
</gene>
<dbReference type="AlphaFoldDB" id="X1MUZ3"/>
<proteinExistence type="predicted"/>
<reference evidence="1" key="1">
    <citation type="journal article" date="2014" name="Front. Microbiol.">
        <title>High frequency of phylogenetically diverse reductive dehalogenase-homologous genes in deep subseafloor sedimentary metagenomes.</title>
        <authorList>
            <person name="Kawai M."/>
            <person name="Futagami T."/>
            <person name="Toyoda A."/>
            <person name="Takaki Y."/>
            <person name="Nishi S."/>
            <person name="Hori S."/>
            <person name="Arai W."/>
            <person name="Tsubouchi T."/>
            <person name="Morono Y."/>
            <person name="Uchiyama I."/>
            <person name="Ito T."/>
            <person name="Fujiyama A."/>
            <person name="Inagaki F."/>
            <person name="Takami H."/>
        </authorList>
    </citation>
    <scope>NUCLEOTIDE SEQUENCE</scope>
    <source>
        <strain evidence="1">Expedition CK06-06</strain>
    </source>
</reference>
<evidence type="ECO:0008006" key="2">
    <source>
        <dbReference type="Google" id="ProtNLM"/>
    </source>
</evidence>
<comment type="caution">
    <text evidence="1">The sequence shown here is derived from an EMBL/GenBank/DDBJ whole genome shotgun (WGS) entry which is preliminary data.</text>
</comment>
<protein>
    <recommendedName>
        <fullName evidence="2">Phosphotriesterase-related protein</fullName>
    </recommendedName>
</protein>
<name>X1MUZ3_9ZZZZ</name>
<accession>X1MUZ3</accession>
<dbReference type="EMBL" id="BARV01029887">
    <property type="protein sequence ID" value="GAI35088.1"/>
    <property type="molecule type" value="Genomic_DNA"/>
</dbReference>
<sequence length="39" mass="4443">MSIMTVSGIVDESDLGVIAPHEHVFIDIRNQYHSHSFFL</sequence>